<dbReference type="AlphaFoldDB" id="A0AAU9J9S6"/>
<gene>
    <name evidence="5" type="ORF">BSTOLATCC_MIC34747</name>
</gene>
<evidence type="ECO:0008006" key="7">
    <source>
        <dbReference type="Google" id="ProtNLM"/>
    </source>
</evidence>
<protein>
    <recommendedName>
        <fullName evidence="7">Gustatory receptor</fullName>
    </recommendedName>
</protein>
<keyword evidence="2" id="KW-0472">Membrane</keyword>
<comment type="subcellular location">
    <subcellularLocation>
        <location evidence="4">Peroxisome membrane</location>
    </subcellularLocation>
</comment>
<dbReference type="InterPro" id="IPR008733">
    <property type="entry name" value="PEX11"/>
</dbReference>
<evidence type="ECO:0000313" key="6">
    <source>
        <dbReference type="Proteomes" id="UP001162131"/>
    </source>
</evidence>
<dbReference type="PANTHER" id="PTHR12652:SF50">
    <property type="entry name" value="PEROXIN 11"/>
    <property type="match status" value="1"/>
</dbReference>
<evidence type="ECO:0000313" key="5">
    <source>
        <dbReference type="EMBL" id="CAG9323707.1"/>
    </source>
</evidence>
<evidence type="ECO:0000256" key="4">
    <source>
        <dbReference type="ARBA" id="ARBA00046271"/>
    </source>
</evidence>
<evidence type="ECO:0000256" key="2">
    <source>
        <dbReference type="ARBA" id="ARBA00023136"/>
    </source>
</evidence>
<sequence length="299" mass="34536">MKRSSTLQDIPKFINTAVSPAGLFVSITSNSISHVMRTTKGKEKLLALAQYSSELYKLTMFDYLKANKIQEWPIKVKNFHEIEKSMKNGRKLMRVLMFFDELNVIEKIWTTNRTLDFVKILRILAHFASTVYYILDNLVWLADIGIISKFISTANIRWKDTKDISCIARCILQFTIDFITAIRTNKHIKAATDILQENSTKVIHEKDEKYQKLVENLIDCRRELRFKKIDIIVTILRFLMLAKALNFPWTKGMSHIFVAICGVCSNSLSIFNILIAEPVVRIEAKQAPESKDKKLNLIS</sequence>
<evidence type="ECO:0000256" key="3">
    <source>
        <dbReference type="ARBA" id="ARBA00023140"/>
    </source>
</evidence>
<accession>A0AAU9J9S6</accession>
<dbReference type="EMBL" id="CAJZBQ010000035">
    <property type="protein sequence ID" value="CAG9323707.1"/>
    <property type="molecule type" value="Genomic_DNA"/>
</dbReference>
<dbReference type="Proteomes" id="UP001162131">
    <property type="component" value="Unassembled WGS sequence"/>
</dbReference>
<evidence type="ECO:0000256" key="1">
    <source>
        <dbReference type="ARBA" id="ARBA00022593"/>
    </source>
</evidence>
<reference evidence="5" key="1">
    <citation type="submission" date="2021-09" db="EMBL/GenBank/DDBJ databases">
        <authorList>
            <consortium name="AG Swart"/>
            <person name="Singh M."/>
            <person name="Singh A."/>
            <person name="Seah K."/>
            <person name="Emmerich C."/>
        </authorList>
    </citation>
    <scope>NUCLEOTIDE SEQUENCE</scope>
    <source>
        <strain evidence="5">ATCC30299</strain>
    </source>
</reference>
<keyword evidence="3" id="KW-0576">Peroxisome</keyword>
<keyword evidence="1" id="KW-0962">Peroxisome biogenesis</keyword>
<organism evidence="5 6">
    <name type="scientific">Blepharisma stoltei</name>
    <dbReference type="NCBI Taxonomy" id="1481888"/>
    <lineage>
        <taxon>Eukaryota</taxon>
        <taxon>Sar</taxon>
        <taxon>Alveolata</taxon>
        <taxon>Ciliophora</taxon>
        <taxon>Postciliodesmatophora</taxon>
        <taxon>Heterotrichea</taxon>
        <taxon>Heterotrichida</taxon>
        <taxon>Blepharismidae</taxon>
        <taxon>Blepharisma</taxon>
    </lineage>
</organism>
<comment type="caution">
    <text evidence="5">The sequence shown here is derived from an EMBL/GenBank/DDBJ whole genome shotgun (WGS) entry which is preliminary data.</text>
</comment>
<name>A0AAU9J9S6_9CILI</name>
<dbReference type="GO" id="GO:0016559">
    <property type="term" value="P:peroxisome fission"/>
    <property type="evidence" value="ECO:0007669"/>
    <property type="project" value="InterPro"/>
</dbReference>
<dbReference type="GO" id="GO:0005778">
    <property type="term" value="C:peroxisomal membrane"/>
    <property type="evidence" value="ECO:0007669"/>
    <property type="project" value="UniProtKB-SubCell"/>
</dbReference>
<proteinExistence type="predicted"/>
<keyword evidence="6" id="KW-1185">Reference proteome</keyword>
<dbReference type="PANTHER" id="PTHR12652">
    <property type="entry name" value="PEROXISOMAL BIOGENESIS FACTOR 11"/>
    <property type="match status" value="1"/>
</dbReference>
<dbReference type="Pfam" id="PF05648">
    <property type="entry name" value="PEX11"/>
    <property type="match status" value="1"/>
</dbReference>